<reference evidence="1 2" key="1">
    <citation type="submission" date="2013-02" db="EMBL/GenBank/DDBJ databases">
        <title>Whole genome shotgun sequence of Gordonia paraffinivorans NBRC 108238.</title>
        <authorList>
            <person name="Isaki-Nakamura S."/>
            <person name="Hosoyama A."/>
            <person name="Tsuchikane K."/>
            <person name="Ando Y."/>
            <person name="Baba S."/>
            <person name="Ohji S."/>
            <person name="Hamada M."/>
            <person name="Tamura T."/>
            <person name="Yamazoe A."/>
            <person name="Yamazaki S."/>
            <person name="Fujita N."/>
        </authorList>
    </citation>
    <scope>NUCLEOTIDE SEQUENCE [LARGE SCALE GENOMIC DNA]</scope>
    <source>
        <strain evidence="1 2">NBRC 108238</strain>
    </source>
</reference>
<accession>A0ABQ0IQB3</accession>
<dbReference type="Proteomes" id="UP000035021">
    <property type="component" value="Unassembled WGS sequence"/>
</dbReference>
<gene>
    <name evidence="1" type="ORF">GP2_041_00230</name>
</gene>
<evidence type="ECO:0000313" key="1">
    <source>
        <dbReference type="EMBL" id="GAC85759.1"/>
    </source>
</evidence>
<protein>
    <submittedName>
        <fullName evidence="1">Uncharacterized protein</fullName>
    </submittedName>
</protein>
<comment type="caution">
    <text evidence="1">The sequence shown here is derived from an EMBL/GenBank/DDBJ whole genome shotgun (WGS) entry which is preliminary data.</text>
</comment>
<sequence>MWVPGLSGTATPLSSETGVFRGLRWDGIRSGTLLVISRPDESFAVFVLVAALDEGGSGPVSCADAPASRVRVPRPGLVTTRS</sequence>
<evidence type="ECO:0000313" key="2">
    <source>
        <dbReference type="Proteomes" id="UP000035021"/>
    </source>
</evidence>
<organism evidence="1 2">
    <name type="scientific">Gordonia paraffinivorans NBRC 108238</name>
    <dbReference type="NCBI Taxonomy" id="1223543"/>
    <lineage>
        <taxon>Bacteria</taxon>
        <taxon>Bacillati</taxon>
        <taxon>Actinomycetota</taxon>
        <taxon>Actinomycetes</taxon>
        <taxon>Mycobacteriales</taxon>
        <taxon>Gordoniaceae</taxon>
        <taxon>Gordonia</taxon>
    </lineage>
</organism>
<proteinExistence type="predicted"/>
<name>A0ABQ0IQB3_9ACTN</name>
<keyword evidence="2" id="KW-1185">Reference proteome</keyword>
<dbReference type="EMBL" id="BAOQ01000041">
    <property type="protein sequence ID" value="GAC85759.1"/>
    <property type="molecule type" value="Genomic_DNA"/>
</dbReference>